<dbReference type="EMBL" id="CAJVQC010115679">
    <property type="protein sequence ID" value="CAG8836771.1"/>
    <property type="molecule type" value="Genomic_DNA"/>
</dbReference>
<keyword evidence="2" id="KW-1185">Reference proteome</keyword>
<comment type="caution">
    <text evidence="1">The sequence shown here is derived from an EMBL/GenBank/DDBJ whole genome shotgun (WGS) entry which is preliminary data.</text>
</comment>
<sequence>YDRSSVYRNRLNLTDDTHYRETSSRLINCSFKLSAASCKNIWYLKVLNSDYIHEALTDMSGYPIVRRLNVKQKEIVKQIAAAGSHPHEILSTIHQNDQSSIAISKTVYNVMYSIHQERFNSCTLVQALLD</sequence>
<reference evidence="1" key="1">
    <citation type="submission" date="2021-06" db="EMBL/GenBank/DDBJ databases">
        <authorList>
            <person name="Kallberg Y."/>
            <person name="Tangrot J."/>
            <person name="Rosling A."/>
        </authorList>
    </citation>
    <scope>NUCLEOTIDE SEQUENCE</scope>
    <source>
        <strain evidence="1">MA461A</strain>
    </source>
</reference>
<feature type="non-terminal residue" evidence="1">
    <location>
        <position position="1"/>
    </location>
</feature>
<gene>
    <name evidence="1" type="ORF">RPERSI_LOCUS30053</name>
</gene>
<proteinExistence type="predicted"/>
<name>A0ACA9SE72_9GLOM</name>
<evidence type="ECO:0000313" key="2">
    <source>
        <dbReference type="Proteomes" id="UP000789920"/>
    </source>
</evidence>
<dbReference type="Proteomes" id="UP000789920">
    <property type="component" value="Unassembled WGS sequence"/>
</dbReference>
<organism evidence="1 2">
    <name type="scientific">Racocetra persica</name>
    <dbReference type="NCBI Taxonomy" id="160502"/>
    <lineage>
        <taxon>Eukaryota</taxon>
        <taxon>Fungi</taxon>
        <taxon>Fungi incertae sedis</taxon>
        <taxon>Mucoromycota</taxon>
        <taxon>Glomeromycotina</taxon>
        <taxon>Glomeromycetes</taxon>
        <taxon>Diversisporales</taxon>
        <taxon>Gigasporaceae</taxon>
        <taxon>Racocetra</taxon>
    </lineage>
</organism>
<accession>A0ACA9SE72</accession>
<protein>
    <submittedName>
        <fullName evidence="1">20215_t:CDS:1</fullName>
    </submittedName>
</protein>
<feature type="non-terminal residue" evidence="1">
    <location>
        <position position="130"/>
    </location>
</feature>
<evidence type="ECO:0000313" key="1">
    <source>
        <dbReference type="EMBL" id="CAG8836771.1"/>
    </source>
</evidence>